<dbReference type="CDD" id="cd00207">
    <property type="entry name" value="fer2"/>
    <property type="match status" value="1"/>
</dbReference>
<evidence type="ECO:0000313" key="2">
    <source>
        <dbReference type="EMBL" id="MBM7588698.1"/>
    </source>
</evidence>
<reference evidence="2" key="1">
    <citation type="submission" date="2021-01" db="EMBL/GenBank/DDBJ databases">
        <title>Genomic Encyclopedia of Type Strains, Phase IV (KMG-IV): sequencing the most valuable type-strain genomes for metagenomic binning, comparative biology and taxonomic classification.</title>
        <authorList>
            <person name="Goeker M."/>
        </authorList>
    </citation>
    <scope>NUCLEOTIDE SEQUENCE</scope>
    <source>
        <strain evidence="2">DSM 25523</strain>
    </source>
</reference>
<dbReference type="PROSITE" id="PS51085">
    <property type="entry name" value="2FE2S_FER_2"/>
    <property type="match status" value="1"/>
</dbReference>
<sequence>MEQLTMCSRQGAFTLPIETGQTIVQIAKTANVPWGYLCERGICAQCRTKVEEGMEYLNPLTEAEKKRLRKAERTEGYRLGCQMKIETPGSVRLVHKPY</sequence>
<dbReference type="InterPro" id="IPR006058">
    <property type="entry name" value="2Fe2S_fd_BS"/>
</dbReference>
<dbReference type="GO" id="GO:0051537">
    <property type="term" value="F:2 iron, 2 sulfur cluster binding"/>
    <property type="evidence" value="ECO:0007669"/>
    <property type="project" value="InterPro"/>
</dbReference>
<comment type="caution">
    <text evidence="2">The sequence shown here is derived from an EMBL/GenBank/DDBJ whole genome shotgun (WGS) entry which is preliminary data.</text>
</comment>
<gene>
    <name evidence="2" type="ORF">JOD01_000284</name>
</gene>
<dbReference type="EMBL" id="JAFBEB010000001">
    <property type="protein sequence ID" value="MBM7588698.1"/>
    <property type="molecule type" value="Genomic_DNA"/>
</dbReference>
<dbReference type="InterPro" id="IPR012675">
    <property type="entry name" value="Beta-grasp_dom_sf"/>
</dbReference>
<dbReference type="Gene3D" id="3.10.20.30">
    <property type="match status" value="1"/>
</dbReference>
<keyword evidence="3" id="KW-1185">Reference proteome</keyword>
<dbReference type="SUPFAM" id="SSF54292">
    <property type="entry name" value="2Fe-2S ferredoxin-like"/>
    <property type="match status" value="1"/>
</dbReference>
<evidence type="ECO:0000313" key="3">
    <source>
        <dbReference type="Proteomes" id="UP000717624"/>
    </source>
</evidence>
<protein>
    <submittedName>
        <fullName evidence="2">2Fe-2S ferredoxin</fullName>
    </submittedName>
</protein>
<dbReference type="InterPro" id="IPR001041">
    <property type="entry name" value="2Fe-2S_ferredoxin-type"/>
</dbReference>
<dbReference type="PROSITE" id="PS00197">
    <property type="entry name" value="2FE2S_FER_1"/>
    <property type="match status" value="1"/>
</dbReference>
<name>A0A938XR70_9BACL</name>
<dbReference type="InterPro" id="IPR036010">
    <property type="entry name" value="2Fe-2S_ferredoxin-like_sf"/>
</dbReference>
<proteinExistence type="predicted"/>
<accession>A0A938XR70</accession>
<dbReference type="Proteomes" id="UP000717624">
    <property type="component" value="Unassembled WGS sequence"/>
</dbReference>
<dbReference type="RefSeq" id="WP_204516431.1">
    <property type="nucleotide sequence ID" value="NZ_BAABIN010000009.1"/>
</dbReference>
<organism evidence="2 3">
    <name type="scientific">Brevibacillus fulvus</name>
    <dbReference type="NCBI Taxonomy" id="1125967"/>
    <lineage>
        <taxon>Bacteria</taxon>
        <taxon>Bacillati</taxon>
        <taxon>Bacillota</taxon>
        <taxon>Bacilli</taxon>
        <taxon>Bacillales</taxon>
        <taxon>Paenibacillaceae</taxon>
        <taxon>Brevibacillus</taxon>
    </lineage>
</organism>
<dbReference type="AlphaFoldDB" id="A0A938XR70"/>
<evidence type="ECO:0000259" key="1">
    <source>
        <dbReference type="PROSITE" id="PS51085"/>
    </source>
</evidence>
<feature type="domain" description="2Fe-2S ferredoxin-type" evidence="1">
    <location>
        <begin position="2"/>
        <end position="97"/>
    </location>
</feature>
<dbReference type="Pfam" id="PF00111">
    <property type="entry name" value="Fer2"/>
    <property type="match status" value="1"/>
</dbReference>